<dbReference type="Pfam" id="PF00805">
    <property type="entry name" value="Pentapeptide"/>
    <property type="match status" value="1"/>
</dbReference>
<name>W1WNF5_9ZZZZ</name>
<dbReference type="InterPro" id="IPR001646">
    <property type="entry name" value="5peptide_repeat"/>
</dbReference>
<accession>W1WNF5</accession>
<dbReference type="PANTHER" id="PTHR42999:SF1">
    <property type="entry name" value="PENTAPEPTIDE REPEAT-CONTAINING PROTEIN"/>
    <property type="match status" value="1"/>
</dbReference>
<organism evidence="1">
    <name type="scientific">human gut metagenome</name>
    <dbReference type="NCBI Taxonomy" id="408170"/>
    <lineage>
        <taxon>unclassified sequences</taxon>
        <taxon>metagenomes</taxon>
        <taxon>organismal metagenomes</taxon>
    </lineage>
</organism>
<dbReference type="SUPFAM" id="SSF141571">
    <property type="entry name" value="Pentapeptide repeat-like"/>
    <property type="match status" value="2"/>
</dbReference>
<proteinExistence type="predicted"/>
<dbReference type="PANTHER" id="PTHR42999">
    <property type="entry name" value="ANTIBIOTIC RESISTANCE PROTEIN MCBG"/>
    <property type="match status" value="1"/>
</dbReference>
<dbReference type="InterPro" id="IPR052949">
    <property type="entry name" value="PA_immunity-related"/>
</dbReference>
<comment type="caution">
    <text evidence="1">The sequence shown here is derived from an EMBL/GenBank/DDBJ whole genome shotgun (WGS) entry which is preliminary data.</text>
</comment>
<protein>
    <submittedName>
        <fullName evidence="1">Pentapeptide repeat protein</fullName>
    </submittedName>
</protein>
<gene>
    <name evidence="1" type="ORF">Q604_UNBC18483G0003</name>
</gene>
<dbReference type="EMBL" id="AZMM01018483">
    <property type="protein sequence ID" value="ETJ19737.1"/>
    <property type="molecule type" value="Genomic_DNA"/>
</dbReference>
<sequence length="479" mass="54527">MIGAVEDNSSKSSLSDTKIELEIEKLKADIHNSGWLIKFQAGTAVCATVTVIISLSMMIHTIRSQNKKDSMQLKENRKNIISNYITQLSSTDQAVKLSAIQALGNYEESIQYLINSLKYEEDYFVINTLSKTIVDRALDSINLLINESKLILIEKTKIAAEMYVIGKKARDIEKVIDIDEEFYENLKEDKWFIDTKNDITYNIEIEKAVGTKSEEEIINERYKNILLKSKKINNFFKILIHITGLTMEEVSKENKEYDISEAYLPKIQLKGIDMSKWNLTKTNLQGAVFNNCIFIKSKFDDCILKNTSFRDSTLKDITFNNLKCNKCDFSLCNMENICFENLNSYEMSFKGATLKKCSFLDGKYIDSKMQGVKLINIKLKNFKLYKCNFMNSKVNANTTLENVVLKGSLFNGSEIKNVKLIKCDINSITFIGGSVKDSKFINIDLTKVGDLTIDKSGNFKKDCITAENSSFVQNSSSFN</sequence>
<dbReference type="AlphaFoldDB" id="W1WNF5"/>
<reference evidence="1" key="1">
    <citation type="submission" date="2013-12" db="EMBL/GenBank/DDBJ databases">
        <title>A Varibaculum cambriense genome reconstructed from a premature infant gut community with otherwise low bacterial novelty that shifts toward anaerobic metabolism during the third week of life.</title>
        <authorList>
            <person name="Brown C.T."/>
            <person name="Sharon I."/>
            <person name="Thomas B.C."/>
            <person name="Castelle C.J."/>
            <person name="Morowitz M.J."/>
            <person name="Banfield J.F."/>
        </authorList>
    </citation>
    <scope>NUCLEOTIDE SEQUENCE</scope>
</reference>
<dbReference type="Gene3D" id="2.160.20.80">
    <property type="entry name" value="E3 ubiquitin-protein ligase SopA"/>
    <property type="match status" value="2"/>
</dbReference>
<evidence type="ECO:0000313" key="1">
    <source>
        <dbReference type="EMBL" id="ETJ19737.1"/>
    </source>
</evidence>